<proteinExistence type="inferred from homology"/>
<feature type="domain" description="DJ-1/PfpI" evidence="2">
    <location>
        <begin position="28"/>
        <end position="204"/>
    </location>
</feature>
<dbReference type="InterPro" id="IPR006286">
    <property type="entry name" value="C56_PfpI-like"/>
</dbReference>
<evidence type="ECO:0000256" key="1">
    <source>
        <dbReference type="ARBA" id="ARBA00008542"/>
    </source>
</evidence>
<evidence type="ECO:0000259" key="2">
    <source>
        <dbReference type="Pfam" id="PF01965"/>
    </source>
</evidence>
<dbReference type="Gene3D" id="3.40.50.880">
    <property type="match status" value="1"/>
</dbReference>
<comment type="similarity">
    <text evidence="1">Belongs to the peptidase C56 family.</text>
</comment>
<dbReference type="PROSITE" id="PS51276">
    <property type="entry name" value="PEPTIDASE_C56_PFPI"/>
    <property type="match status" value="1"/>
</dbReference>
<dbReference type="EMBL" id="PEBX01000008">
    <property type="protein sequence ID" value="PTQ57324.1"/>
    <property type="molecule type" value="Genomic_DNA"/>
</dbReference>
<evidence type="ECO:0000313" key="3">
    <source>
        <dbReference type="EMBL" id="PTQ57324.1"/>
    </source>
</evidence>
<protein>
    <submittedName>
        <fullName evidence="3">ThiJ/PfpI family protein</fullName>
    </submittedName>
</protein>
<reference evidence="4" key="1">
    <citation type="journal article" date="2018" name="Sci. Rep.">
        <title>Lignite coal burning seam in the remote Altai Mountains harbors a hydrogen-driven thermophilic microbial community.</title>
        <authorList>
            <person name="Kadnikov V.V."/>
            <person name="Mardanov A.V."/>
            <person name="Ivasenko D.A."/>
            <person name="Antsiferov D.V."/>
            <person name="Beletsky A.V."/>
            <person name="Karnachuk O.V."/>
            <person name="Ravin N.V."/>
        </authorList>
    </citation>
    <scope>NUCLEOTIDE SEQUENCE [LARGE SCALE GENOMIC DNA]</scope>
</reference>
<sequence length="208" mass="23511">MYCVLYNGFLFYKIKDDPNFKEGKRMAKKVLLLAGDAVETLEIYYPYFRLLEAGHEAVIAAPSKKKLHTVIHDFESWDTYTEKPGYLMDAHVAFSDVVPEDYDGLILPGGRAPEYIRLDPNVQKIVRHFFEADKPVGVICHAVLILVAAKIPLTGRKMTAYTACRIDVESLGATYVEEGLHVDGKLVSGHAWPDLPGFMREFLKFLEV</sequence>
<name>A0A2R6Y3R2_9BACL</name>
<accession>A0A2R6Y3R2</accession>
<dbReference type="SUPFAM" id="SSF52317">
    <property type="entry name" value="Class I glutamine amidotransferase-like"/>
    <property type="match status" value="1"/>
</dbReference>
<dbReference type="PANTHER" id="PTHR42733">
    <property type="entry name" value="DJ-1 PROTEIN"/>
    <property type="match status" value="1"/>
</dbReference>
<dbReference type="PANTHER" id="PTHR42733:SF2">
    <property type="entry name" value="DJ-1_THIJ_PFPI FAMILY PROTEIN"/>
    <property type="match status" value="1"/>
</dbReference>
<dbReference type="AlphaFoldDB" id="A0A2R6Y3R2"/>
<dbReference type="CDD" id="cd03169">
    <property type="entry name" value="GATase1_PfpI_1"/>
    <property type="match status" value="1"/>
</dbReference>
<dbReference type="NCBIfam" id="TIGR01382">
    <property type="entry name" value="PfpI"/>
    <property type="match status" value="1"/>
</dbReference>
<dbReference type="Pfam" id="PF01965">
    <property type="entry name" value="DJ-1_PfpI"/>
    <property type="match status" value="1"/>
</dbReference>
<dbReference type="InterPro" id="IPR029062">
    <property type="entry name" value="Class_I_gatase-like"/>
</dbReference>
<gene>
    <name evidence="3" type="ORF">BSOLF_1640</name>
</gene>
<organism evidence="3 4">
    <name type="scientific">Candidatus Carbonibacillus altaicus</name>
    <dbReference type="NCBI Taxonomy" id="2163959"/>
    <lineage>
        <taxon>Bacteria</taxon>
        <taxon>Bacillati</taxon>
        <taxon>Bacillota</taxon>
        <taxon>Bacilli</taxon>
        <taxon>Bacillales</taxon>
        <taxon>Candidatus Carbonibacillus</taxon>
    </lineage>
</organism>
<dbReference type="Proteomes" id="UP000244338">
    <property type="component" value="Unassembled WGS sequence"/>
</dbReference>
<evidence type="ECO:0000313" key="4">
    <source>
        <dbReference type="Proteomes" id="UP000244338"/>
    </source>
</evidence>
<dbReference type="InterPro" id="IPR002818">
    <property type="entry name" value="DJ-1/PfpI"/>
</dbReference>
<comment type="caution">
    <text evidence="3">The sequence shown here is derived from an EMBL/GenBank/DDBJ whole genome shotgun (WGS) entry which is preliminary data.</text>
</comment>